<gene>
    <name evidence="1" type="ORF">FWILDA_LOCUS17485</name>
</gene>
<organism evidence="1 2">
    <name type="scientific">Funneliformis geosporum</name>
    <dbReference type="NCBI Taxonomy" id="1117311"/>
    <lineage>
        <taxon>Eukaryota</taxon>
        <taxon>Fungi</taxon>
        <taxon>Fungi incertae sedis</taxon>
        <taxon>Mucoromycota</taxon>
        <taxon>Glomeromycotina</taxon>
        <taxon>Glomeromycetes</taxon>
        <taxon>Glomerales</taxon>
        <taxon>Glomeraceae</taxon>
        <taxon>Funneliformis</taxon>
    </lineage>
</organism>
<dbReference type="Proteomes" id="UP001153678">
    <property type="component" value="Unassembled WGS sequence"/>
</dbReference>
<evidence type="ECO:0000313" key="1">
    <source>
        <dbReference type="EMBL" id="CAI2196253.1"/>
    </source>
</evidence>
<accession>A0A9W4T6Q4</accession>
<proteinExistence type="predicted"/>
<dbReference type="EMBL" id="CAMKVN010013936">
    <property type="protein sequence ID" value="CAI2196253.1"/>
    <property type="molecule type" value="Genomic_DNA"/>
</dbReference>
<dbReference type="AlphaFoldDB" id="A0A9W4T6Q4"/>
<sequence length="69" mass="8056">LDSIDWILKEALLAYKKINRKYTGENIYDVIEQIIRQFQLEQKLFIAIIDNDPNIVKAIRLIEISHTGG</sequence>
<protein>
    <submittedName>
        <fullName evidence="1">11769_t:CDS:1</fullName>
    </submittedName>
</protein>
<dbReference type="InterPro" id="IPR012337">
    <property type="entry name" value="RNaseH-like_sf"/>
</dbReference>
<dbReference type="OrthoDB" id="2444987at2759"/>
<feature type="non-terminal residue" evidence="1">
    <location>
        <position position="69"/>
    </location>
</feature>
<comment type="caution">
    <text evidence="1">The sequence shown here is derived from an EMBL/GenBank/DDBJ whole genome shotgun (WGS) entry which is preliminary data.</text>
</comment>
<keyword evidence="2" id="KW-1185">Reference proteome</keyword>
<evidence type="ECO:0000313" key="2">
    <source>
        <dbReference type="Proteomes" id="UP001153678"/>
    </source>
</evidence>
<dbReference type="SUPFAM" id="SSF53098">
    <property type="entry name" value="Ribonuclease H-like"/>
    <property type="match status" value="1"/>
</dbReference>
<reference evidence="1" key="1">
    <citation type="submission" date="2022-08" db="EMBL/GenBank/DDBJ databases">
        <authorList>
            <person name="Kallberg Y."/>
            <person name="Tangrot J."/>
            <person name="Rosling A."/>
        </authorList>
    </citation>
    <scope>NUCLEOTIDE SEQUENCE</scope>
    <source>
        <strain evidence="1">Wild A</strain>
    </source>
</reference>
<feature type="non-terminal residue" evidence="1">
    <location>
        <position position="1"/>
    </location>
</feature>
<name>A0A9W4T6Q4_9GLOM</name>